<evidence type="ECO:0000259" key="7">
    <source>
        <dbReference type="PROSITE" id="PS50893"/>
    </source>
</evidence>
<keyword evidence="6" id="KW-0029">Amino-acid transport</keyword>
<keyword evidence="3" id="KW-0472">Membrane</keyword>
<evidence type="ECO:0000256" key="6">
    <source>
        <dbReference type="ARBA" id="ARBA00022970"/>
    </source>
</evidence>
<dbReference type="GO" id="GO:0015807">
    <property type="term" value="P:L-amino acid transport"/>
    <property type="evidence" value="ECO:0007669"/>
    <property type="project" value="TreeGrafter"/>
</dbReference>
<reference evidence="8 9" key="1">
    <citation type="submission" date="2017-08" db="EMBL/GenBank/DDBJ databases">
        <title>Pusillimonas indicus sp. nov., a member of the family Alcaligenaceae isolated from surface seawater.</title>
        <authorList>
            <person name="Li J."/>
        </authorList>
    </citation>
    <scope>NUCLEOTIDE SEQUENCE [LARGE SCALE GENOMIC DNA]</scope>
    <source>
        <strain evidence="8 9">L52-1-41</strain>
    </source>
</reference>
<proteinExistence type="inferred from homology"/>
<comment type="caution">
    <text evidence="8">The sequence shown here is derived from an EMBL/GenBank/DDBJ whole genome shotgun (WGS) entry which is preliminary data.</text>
</comment>
<organism evidence="8 9">
    <name type="scientific">Neopusillimonas maritima</name>
    <dbReference type="NCBI Taxonomy" id="2026239"/>
    <lineage>
        <taxon>Bacteria</taxon>
        <taxon>Pseudomonadati</taxon>
        <taxon>Pseudomonadota</taxon>
        <taxon>Betaproteobacteria</taxon>
        <taxon>Burkholderiales</taxon>
        <taxon>Alcaligenaceae</taxon>
        <taxon>Neopusillimonas</taxon>
    </lineage>
</organism>
<dbReference type="EMBL" id="NQYH01000003">
    <property type="protein sequence ID" value="RIY41424.1"/>
    <property type="molecule type" value="Genomic_DNA"/>
</dbReference>
<dbReference type="PANTHER" id="PTHR43820">
    <property type="entry name" value="HIGH-AFFINITY BRANCHED-CHAIN AMINO ACID TRANSPORT ATP-BINDING PROTEIN LIVF"/>
    <property type="match status" value="1"/>
</dbReference>
<evidence type="ECO:0000256" key="1">
    <source>
        <dbReference type="ARBA" id="ARBA00005417"/>
    </source>
</evidence>
<dbReference type="InterPro" id="IPR003439">
    <property type="entry name" value="ABC_transporter-like_ATP-bd"/>
</dbReference>
<keyword evidence="5 8" id="KW-0067">ATP-binding</keyword>
<evidence type="ECO:0000256" key="5">
    <source>
        <dbReference type="ARBA" id="ARBA00022840"/>
    </source>
</evidence>
<dbReference type="GO" id="GO:0015658">
    <property type="term" value="F:branched-chain amino acid transmembrane transporter activity"/>
    <property type="evidence" value="ECO:0007669"/>
    <property type="project" value="TreeGrafter"/>
</dbReference>
<dbReference type="SMART" id="SM00382">
    <property type="entry name" value="AAA"/>
    <property type="match status" value="1"/>
</dbReference>
<sequence>MLKAEKIESGYAESKVLFGLDLEIPDKNVASLIGRNGMGKTTTVRTLMGMLPLQAGSITFDGQVVNGFRPHKMARLGCGLVPEGRHVFPSLTVYENLYATARNDHQGPWSLDTVYELFPRLHERRNQSARTLSGGEQQMLAIGRALMTNPRLLILDEATEGLAPVIRQEIWACLRRLKEQGQTILLIDKNLKEMHDFVDRHYMIEKGRIVWNGSSDELMAQPELVDQYLGV</sequence>
<evidence type="ECO:0000313" key="8">
    <source>
        <dbReference type="EMBL" id="RIY41424.1"/>
    </source>
</evidence>
<dbReference type="InterPro" id="IPR003593">
    <property type="entry name" value="AAA+_ATPase"/>
</dbReference>
<evidence type="ECO:0000256" key="4">
    <source>
        <dbReference type="ARBA" id="ARBA00022741"/>
    </source>
</evidence>
<evidence type="ECO:0000256" key="3">
    <source>
        <dbReference type="ARBA" id="ARBA00022475"/>
    </source>
</evidence>
<dbReference type="InterPro" id="IPR017871">
    <property type="entry name" value="ABC_transporter-like_CS"/>
</dbReference>
<protein>
    <submittedName>
        <fullName evidence="8">ABC transporter ATP-binding protein</fullName>
    </submittedName>
</protein>
<keyword evidence="4" id="KW-0547">Nucleotide-binding</keyword>
<dbReference type="SUPFAM" id="SSF52540">
    <property type="entry name" value="P-loop containing nucleoside triphosphate hydrolases"/>
    <property type="match status" value="1"/>
</dbReference>
<feature type="domain" description="ABC transporter" evidence="7">
    <location>
        <begin position="2"/>
        <end position="231"/>
    </location>
</feature>
<dbReference type="PROSITE" id="PS50893">
    <property type="entry name" value="ABC_TRANSPORTER_2"/>
    <property type="match status" value="1"/>
</dbReference>
<evidence type="ECO:0000256" key="2">
    <source>
        <dbReference type="ARBA" id="ARBA00022448"/>
    </source>
</evidence>
<dbReference type="OrthoDB" id="9776369at2"/>
<evidence type="ECO:0000313" key="9">
    <source>
        <dbReference type="Proteomes" id="UP000266206"/>
    </source>
</evidence>
<dbReference type="InterPro" id="IPR027417">
    <property type="entry name" value="P-loop_NTPase"/>
</dbReference>
<dbReference type="InterPro" id="IPR052156">
    <property type="entry name" value="BCAA_Transport_ATP-bd_LivF"/>
</dbReference>
<dbReference type="AlphaFoldDB" id="A0A3A1YY64"/>
<gene>
    <name evidence="8" type="ORF">CJP73_05435</name>
</gene>
<dbReference type="Pfam" id="PF00005">
    <property type="entry name" value="ABC_tran"/>
    <property type="match status" value="1"/>
</dbReference>
<dbReference type="PROSITE" id="PS00211">
    <property type="entry name" value="ABC_TRANSPORTER_1"/>
    <property type="match status" value="1"/>
</dbReference>
<keyword evidence="2" id="KW-0813">Transport</keyword>
<dbReference type="GO" id="GO:0005524">
    <property type="term" value="F:ATP binding"/>
    <property type="evidence" value="ECO:0007669"/>
    <property type="project" value="UniProtKB-KW"/>
</dbReference>
<dbReference type="PANTHER" id="PTHR43820:SF2">
    <property type="entry name" value="ABC TRANSPORTER ATP-BINDING PROTEIN"/>
    <property type="match status" value="1"/>
</dbReference>
<dbReference type="GO" id="GO:0016887">
    <property type="term" value="F:ATP hydrolysis activity"/>
    <property type="evidence" value="ECO:0007669"/>
    <property type="project" value="InterPro"/>
</dbReference>
<name>A0A3A1YY64_9BURK</name>
<dbReference type="CDD" id="cd03224">
    <property type="entry name" value="ABC_TM1139_LivF_branched"/>
    <property type="match status" value="1"/>
</dbReference>
<accession>A0A3A1YY64</accession>
<dbReference type="Gene3D" id="3.40.50.300">
    <property type="entry name" value="P-loop containing nucleotide triphosphate hydrolases"/>
    <property type="match status" value="1"/>
</dbReference>
<dbReference type="Proteomes" id="UP000266206">
    <property type="component" value="Unassembled WGS sequence"/>
</dbReference>
<dbReference type="RefSeq" id="WP_114419054.1">
    <property type="nucleotide sequence ID" value="NZ_NQYH01000003.1"/>
</dbReference>
<keyword evidence="3" id="KW-1003">Cell membrane</keyword>
<comment type="similarity">
    <text evidence="1">Belongs to the ABC transporter superfamily.</text>
</comment>